<dbReference type="RefSeq" id="WP_152857946.1">
    <property type="nucleotide sequence ID" value="NZ_VMNX01000001.1"/>
</dbReference>
<organism evidence="1 3">
    <name type="scientific">Streptomyces acidicola</name>
    <dbReference type="NCBI Taxonomy" id="2596892"/>
    <lineage>
        <taxon>Bacteria</taxon>
        <taxon>Bacillati</taxon>
        <taxon>Actinomycetota</taxon>
        <taxon>Actinomycetes</taxon>
        <taxon>Kitasatosporales</taxon>
        <taxon>Streptomycetaceae</taxon>
        <taxon>Streptomyces</taxon>
    </lineage>
</organism>
<dbReference type="AlphaFoldDB" id="A0A5N8WI32"/>
<comment type="caution">
    <text evidence="1">The sequence shown here is derived from an EMBL/GenBank/DDBJ whole genome shotgun (WGS) entry which is preliminary data.</text>
</comment>
<gene>
    <name evidence="1" type="ORF">FPZ41_00395</name>
    <name evidence="2" type="ORF">FPZ41_01100</name>
</gene>
<proteinExistence type="predicted"/>
<dbReference type="EMBL" id="VMNX01000001">
    <property type="protein sequence ID" value="MPY47120.1"/>
    <property type="molecule type" value="Genomic_DNA"/>
</dbReference>
<name>A0A5N8WI32_9ACTN</name>
<keyword evidence="3" id="KW-1185">Reference proteome</keyword>
<evidence type="ECO:0000313" key="3">
    <source>
        <dbReference type="Proteomes" id="UP000373149"/>
    </source>
</evidence>
<reference evidence="1 3" key="1">
    <citation type="submission" date="2019-09" db="EMBL/GenBank/DDBJ databases">
        <authorList>
            <person name="Duangmal K."/>
            <person name="Teo W.F.A."/>
            <person name="Lipun K."/>
        </authorList>
    </citation>
    <scope>NUCLEOTIDE SEQUENCE [LARGE SCALE GENOMIC DNA]</scope>
    <source>
        <strain evidence="1 3">K1PN6</strain>
    </source>
</reference>
<dbReference type="EMBL" id="VMNX01000001">
    <property type="protein sequence ID" value="MPY47259.1"/>
    <property type="molecule type" value="Genomic_DNA"/>
</dbReference>
<protein>
    <submittedName>
        <fullName evidence="1">Uncharacterized protein</fullName>
    </submittedName>
</protein>
<evidence type="ECO:0000313" key="1">
    <source>
        <dbReference type="EMBL" id="MPY47120.1"/>
    </source>
</evidence>
<evidence type="ECO:0000313" key="2">
    <source>
        <dbReference type="EMBL" id="MPY47259.1"/>
    </source>
</evidence>
<sequence length="62" mass="6934">MASERHFRPAGYYSTDQLRQQIGEDIADFHGAGHGDSVDSLLDELNQVNNGTWKPNHPINGR</sequence>
<accession>A0A5N8WI32</accession>
<dbReference type="Proteomes" id="UP000373149">
    <property type="component" value="Unassembled WGS sequence"/>
</dbReference>